<protein>
    <recommendedName>
        <fullName evidence="1">CASTOR ACT domain-containing protein</fullName>
    </recommendedName>
</protein>
<name>A0A2T0BC73_9CLOT</name>
<keyword evidence="3" id="KW-1185">Reference proteome</keyword>
<dbReference type="Pfam" id="PF13840">
    <property type="entry name" value="ACT_7"/>
    <property type="match status" value="1"/>
</dbReference>
<dbReference type="AlphaFoldDB" id="A0A2T0BC73"/>
<feature type="domain" description="CASTOR ACT" evidence="1">
    <location>
        <begin position="4"/>
        <end position="35"/>
    </location>
</feature>
<sequence length="43" mass="5002">MLFQMGISIFAISTYDTDYILVKDKDIENAIKALSNERYEIID</sequence>
<dbReference type="Proteomes" id="UP000239471">
    <property type="component" value="Unassembled WGS sequence"/>
</dbReference>
<evidence type="ECO:0000313" key="2">
    <source>
        <dbReference type="EMBL" id="PRR81500.1"/>
    </source>
</evidence>
<dbReference type="EMBL" id="PVXQ01000028">
    <property type="protein sequence ID" value="PRR81500.1"/>
    <property type="molecule type" value="Genomic_DNA"/>
</dbReference>
<dbReference type="Gene3D" id="3.30.2130.10">
    <property type="entry name" value="VC0802-like"/>
    <property type="match status" value="1"/>
</dbReference>
<reference evidence="2 3" key="1">
    <citation type="submission" date="2018-03" db="EMBL/GenBank/DDBJ databases">
        <title>Genome sequence of Clostridium vincentii DSM 10228.</title>
        <authorList>
            <person name="Poehlein A."/>
            <person name="Daniel R."/>
        </authorList>
    </citation>
    <scope>NUCLEOTIDE SEQUENCE [LARGE SCALE GENOMIC DNA]</scope>
    <source>
        <strain evidence="2 3">DSM 10228</strain>
    </source>
</reference>
<accession>A0A2T0BC73</accession>
<evidence type="ECO:0000259" key="1">
    <source>
        <dbReference type="Pfam" id="PF13840"/>
    </source>
</evidence>
<dbReference type="InterPro" id="IPR045865">
    <property type="entry name" value="ACT-like_dom_sf"/>
</dbReference>
<dbReference type="InterPro" id="IPR027795">
    <property type="entry name" value="CASTOR_ACT_dom"/>
</dbReference>
<gene>
    <name evidence="2" type="ORF">CLVI_24290</name>
</gene>
<comment type="caution">
    <text evidence="2">The sequence shown here is derived from an EMBL/GenBank/DDBJ whole genome shotgun (WGS) entry which is preliminary data.</text>
</comment>
<evidence type="ECO:0000313" key="3">
    <source>
        <dbReference type="Proteomes" id="UP000239471"/>
    </source>
</evidence>
<dbReference type="SUPFAM" id="SSF55021">
    <property type="entry name" value="ACT-like"/>
    <property type="match status" value="1"/>
</dbReference>
<organism evidence="2 3">
    <name type="scientific">Clostridium vincentii</name>
    <dbReference type="NCBI Taxonomy" id="52704"/>
    <lineage>
        <taxon>Bacteria</taxon>
        <taxon>Bacillati</taxon>
        <taxon>Bacillota</taxon>
        <taxon>Clostridia</taxon>
        <taxon>Eubacteriales</taxon>
        <taxon>Clostridiaceae</taxon>
        <taxon>Clostridium</taxon>
    </lineage>
</organism>
<proteinExistence type="predicted"/>